<dbReference type="PANTHER" id="PTHR48111">
    <property type="entry name" value="REGULATOR OF RPOS"/>
    <property type="match status" value="1"/>
</dbReference>
<dbReference type="OrthoDB" id="5511894at2"/>
<evidence type="ECO:0000259" key="9">
    <source>
        <dbReference type="PROSITE" id="PS51755"/>
    </source>
</evidence>
<accession>A0A5P9Q6I9</accession>
<reference evidence="10 11" key="1">
    <citation type="submission" date="2019-10" db="EMBL/GenBank/DDBJ databases">
        <title>Genome sequence of Luteimicrobium xylanilyticum HY-24.</title>
        <authorList>
            <person name="Kim D.Y."/>
            <person name="Park H.-Y."/>
        </authorList>
    </citation>
    <scope>NUCLEOTIDE SEQUENCE [LARGE SCALE GENOMIC DNA]</scope>
    <source>
        <strain evidence="10 11">HY-24</strain>
    </source>
</reference>
<dbReference type="InterPro" id="IPR001789">
    <property type="entry name" value="Sig_transdc_resp-reg_receiver"/>
</dbReference>
<protein>
    <submittedName>
        <fullName evidence="10">Transcription factor SKN7</fullName>
    </submittedName>
</protein>
<keyword evidence="5" id="KW-0804">Transcription</keyword>
<keyword evidence="2" id="KW-0902">Two-component regulatory system</keyword>
<evidence type="ECO:0000256" key="2">
    <source>
        <dbReference type="ARBA" id="ARBA00023012"/>
    </source>
</evidence>
<dbReference type="PROSITE" id="PS51755">
    <property type="entry name" value="OMPR_PHOB"/>
    <property type="match status" value="1"/>
</dbReference>
<dbReference type="Proteomes" id="UP000326702">
    <property type="component" value="Chromosome"/>
</dbReference>
<dbReference type="GO" id="GO:0000156">
    <property type="term" value="F:phosphorelay response regulator activity"/>
    <property type="evidence" value="ECO:0007669"/>
    <property type="project" value="TreeGrafter"/>
</dbReference>
<evidence type="ECO:0000256" key="4">
    <source>
        <dbReference type="ARBA" id="ARBA00023125"/>
    </source>
</evidence>
<dbReference type="GO" id="GO:0032993">
    <property type="term" value="C:protein-DNA complex"/>
    <property type="evidence" value="ECO:0007669"/>
    <property type="project" value="TreeGrafter"/>
</dbReference>
<dbReference type="Gene3D" id="1.10.10.10">
    <property type="entry name" value="Winged helix-like DNA-binding domain superfamily/Winged helix DNA-binding domain"/>
    <property type="match status" value="1"/>
</dbReference>
<dbReference type="KEGG" id="lxl:KDY119_00510"/>
<dbReference type="Pfam" id="PF00072">
    <property type="entry name" value="Response_reg"/>
    <property type="match status" value="1"/>
</dbReference>
<dbReference type="PROSITE" id="PS50110">
    <property type="entry name" value="RESPONSE_REGULATORY"/>
    <property type="match status" value="1"/>
</dbReference>
<dbReference type="InterPro" id="IPR011006">
    <property type="entry name" value="CheY-like_superfamily"/>
</dbReference>
<dbReference type="GO" id="GO:0005829">
    <property type="term" value="C:cytosol"/>
    <property type="evidence" value="ECO:0007669"/>
    <property type="project" value="TreeGrafter"/>
</dbReference>
<feature type="domain" description="Response regulatory" evidence="8">
    <location>
        <begin position="7"/>
        <end position="120"/>
    </location>
</feature>
<evidence type="ECO:0000256" key="5">
    <source>
        <dbReference type="ARBA" id="ARBA00023163"/>
    </source>
</evidence>
<keyword evidence="4 7" id="KW-0238">DNA-binding</keyword>
<dbReference type="SMART" id="SM00862">
    <property type="entry name" value="Trans_reg_C"/>
    <property type="match status" value="1"/>
</dbReference>
<keyword evidence="3" id="KW-0805">Transcription regulation</keyword>
<name>A0A5P9Q6I9_9MICO</name>
<evidence type="ECO:0000259" key="8">
    <source>
        <dbReference type="PROSITE" id="PS50110"/>
    </source>
</evidence>
<dbReference type="RefSeq" id="WP_153021887.1">
    <property type="nucleotide sequence ID" value="NZ_BAABIH010000013.1"/>
</dbReference>
<evidence type="ECO:0000313" key="11">
    <source>
        <dbReference type="Proteomes" id="UP000326702"/>
    </source>
</evidence>
<dbReference type="Gene3D" id="3.40.50.2300">
    <property type="match status" value="1"/>
</dbReference>
<evidence type="ECO:0000256" key="1">
    <source>
        <dbReference type="ARBA" id="ARBA00022553"/>
    </source>
</evidence>
<feature type="DNA-binding region" description="OmpR/PhoB-type" evidence="7">
    <location>
        <begin position="127"/>
        <end position="221"/>
    </location>
</feature>
<keyword evidence="1 6" id="KW-0597">Phosphoprotein</keyword>
<dbReference type="InterPro" id="IPR036388">
    <property type="entry name" value="WH-like_DNA-bd_sf"/>
</dbReference>
<dbReference type="CDD" id="cd00383">
    <property type="entry name" value="trans_reg_C"/>
    <property type="match status" value="1"/>
</dbReference>
<feature type="domain" description="OmpR/PhoB-type" evidence="9">
    <location>
        <begin position="127"/>
        <end position="221"/>
    </location>
</feature>
<dbReference type="InterPro" id="IPR039420">
    <property type="entry name" value="WalR-like"/>
</dbReference>
<gene>
    <name evidence="10" type="ORF">KDY119_00510</name>
</gene>
<dbReference type="PANTHER" id="PTHR48111:SF1">
    <property type="entry name" value="TWO-COMPONENT RESPONSE REGULATOR ORR33"/>
    <property type="match status" value="1"/>
</dbReference>
<proteinExistence type="predicted"/>
<dbReference type="SUPFAM" id="SSF52172">
    <property type="entry name" value="CheY-like"/>
    <property type="match status" value="1"/>
</dbReference>
<organism evidence="10 11">
    <name type="scientific">Luteimicrobium xylanilyticum</name>
    <dbReference type="NCBI Taxonomy" id="1133546"/>
    <lineage>
        <taxon>Bacteria</taxon>
        <taxon>Bacillati</taxon>
        <taxon>Actinomycetota</taxon>
        <taxon>Actinomycetes</taxon>
        <taxon>Micrococcales</taxon>
        <taxon>Luteimicrobium</taxon>
    </lineage>
</organism>
<dbReference type="InterPro" id="IPR001867">
    <property type="entry name" value="OmpR/PhoB-type_DNA-bd"/>
</dbReference>
<evidence type="ECO:0000256" key="7">
    <source>
        <dbReference type="PROSITE-ProRule" id="PRU01091"/>
    </source>
</evidence>
<feature type="modified residue" description="4-aspartylphosphate" evidence="6">
    <location>
        <position position="56"/>
    </location>
</feature>
<dbReference type="SMART" id="SM00448">
    <property type="entry name" value="REC"/>
    <property type="match status" value="1"/>
</dbReference>
<sequence length="226" mass="24577">MSAEGCHVLLVEDDVDVRETTALLLTRHGFHVGTAVDGVEGERALREGSFDVAVVDVAMPRMDGLTLTRRVREWSDVPILLLTARDLPGDVVSGLDAGADDHVAKPYDGEVLAARVRALARRPARRGVVEEVGDVVVDRGARTVVRGGAPVSLSSTEFRLLELLLDHRGAAIERAEALRRVWGDEQWTDARVVDTNVKRLRGKLGDDVIETVRGFGYRLVDVGGRG</sequence>
<evidence type="ECO:0000256" key="6">
    <source>
        <dbReference type="PROSITE-ProRule" id="PRU00169"/>
    </source>
</evidence>
<dbReference type="AlphaFoldDB" id="A0A5P9Q6I9"/>
<evidence type="ECO:0000313" key="10">
    <source>
        <dbReference type="EMBL" id="QFU97017.1"/>
    </source>
</evidence>
<dbReference type="GO" id="GO:0000976">
    <property type="term" value="F:transcription cis-regulatory region binding"/>
    <property type="evidence" value="ECO:0007669"/>
    <property type="project" value="TreeGrafter"/>
</dbReference>
<dbReference type="CDD" id="cd17574">
    <property type="entry name" value="REC_OmpR"/>
    <property type="match status" value="1"/>
</dbReference>
<dbReference type="EMBL" id="CP045529">
    <property type="protein sequence ID" value="QFU97017.1"/>
    <property type="molecule type" value="Genomic_DNA"/>
</dbReference>
<evidence type="ECO:0000256" key="3">
    <source>
        <dbReference type="ARBA" id="ARBA00023015"/>
    </source>
</evidence>
<dbReference type="Pfam" id="PF00486">
    <property type="entry name" value="Trans_reg_C"/>
    <property type="match status" value="1"/>
</dbReference>
<dbReference type="GO" id="GO:0006355">
    <property type="term" value="P:regulation of DNA-templated transcription"/>
    <property type="evidence" value="ECO:0007669"/>
    <property type="project" value="InterPro"/>
</dbReference>
<keyword evidence="11" id="KW-1185">Reference proteome</keyword>